<dbReference type="PANTHER" id="PTHR43008">
    <property type="entry name" value="BENZIL REDUCTASE"/>
    <property type="match status" value="1"/>
</dbReference>
<dbReference type="SUPFAM" id="SSF51735">
    <property type="entry name" value="NAD(P)-binding Rossmann-fold domains"/>
    <property type="match status" value="1"/>
</dbReference>
<dbReference type="InterPro" id="IPR002347">
    <property type="entry name" value="SDR_fam"/>
</dbReference>
<dbReference type="AlphaFoldDB" id="A0A284S6N6"/>
<dbReference type="GO" id="GO:0016616">
    <property type="term" value="F:oxidoreductase activity, acting on the CH-OH group of donors, NAD or NADP as acceptor"/>
    <property type="evidence" value="ECO:0007669"/>
    <property type="project" value="UniProtKB-ARBA"/>
</dbReference>
<dbReference type="STRING" id="47428.A0A284S6N6"/>
<dbReference type="EMBL" id="FUEG01000036">
    <property type="protein sequence ID" value="SJL16661.1"/>
    <property type="molecule type" value="Genomic_DNA"/>
</dbReference>
<evidence type="ECO:0000256" key="2">
    <source>
        <dbReference type="ARBA" id="ARBA00023002"/>
    </source>
</evidence>
<organism evidence="4 5">
    <name type="scientific">Armillaria ostoyae</name>
    <name type="common">Armillaria root rot fungus</name>
    <dbReference type="NCBI Taxonomy" id="47428"/>
    <lineage>
        <taxon>Eukaryota</taxon>
        <taxon>Fungi</taxon>
        <taxon>Dikarya</taxon>
        <taxon>Basidiomycota</taxon>
        <taxon>Agaricomycotina</taxon>
        <taxon>Agaricomycetes</taxon>
        <taxon>Agaricomycetidae</taxon>
        <taxon>Agaricales</taxon>
        <taxon>Marasmiineae</taxon>
        <taxon>Physalacriaceae</taxon>
        <taxon>Armillaria</taxon>
    </lineage>
</organism>
<dbReference type="OMA" id="MAGDYGS"/>
<keyword evidence="2" id="KW-0560">Oxidoreductase</keyword>
<dbReference type="GO" id="GO:0050664">
    <property type="term" value="F:oxidoreductase activity, acting on NAD(P)H, oxygen as acceptor"/>
    <property type="evidence" value="ECO:0007669"/>
    <property type="project" value="TreeGrafter"/>
</dbReference>
<dbReference type="Pfam" id="PF00106">
    <property type="entry name" value="adh_short"/>
    <property type="match status" value="1"/>
</dbReference>
<evidence type="ECO:0000313" key="5">
    <source>
        <dbReference type="Proteomes" id="UP000219338"/>
    </source>
</evidence>
<dbReference type="PANTHER" id="PTHR43008:SF4">
    <property type="entry name" value="CHAIN DEHYDROGENASE, PUTATIVE (AFU_ORTHOLOGUE AFUA_4G08710)-RELATED"/>
    <property type="match status" value="1"/>
</dbReference>
<sequence>MTAAENQYKRVILVTGSNTGIGHDLVRLLADKGHTVYLSSRNEAAGKDAQAKLKEEHDLDVKYVQLDITDIASVRAAKEVIEKAEGRLDSLVNNAGMSYMSEPQQASTISLDVIRKAFEPNFYGLVQTTQTFLPLLRASPKGHACILNVSTLMASNATQAAPGSGMHVVAYNTSKVAMNSYSIALAKELEEESIKVNMISPGFISTKLNGYAPGGKTTAEGASVLVPWALLGPEDSGKTCQFWRGDEQLPW</sequence>
<comment type="similarity">
    <text evidence="1 3">Belongs to the short-chain dehydrogenases/reductases (SDR) family.</text>
</comment>
<dbReference type="OrthoDB" id="1933717at2759"/>
<protein>
    <recommendedName>
        <fullName evidence="6">NAD(P)-binding protein</fullName>
    </recommendedName>
</protein>
<dbReference type="Gene3D" id="3.40.50.720">
    <property type="entry name" value="NAD(P)-binding Rossmann-like Domain"/>
    <property type="match status" value="1"/>
</dbReference>
<keyword evidence="5" id="KW-1185">Reference proteome</keyword>
<dbReference type="Proteomes" id="UP000219338">
    <property type="component" value="Unassembled WGS sequence"/>
</dbReference>
<proteinExistence type="inferred from homology"/>
<dbReference type="PRINTS" id="PR00081">
    <property type="entry name" value="GDHRDH"/>
</dbReference>
<accession>A0A284S6N6</accession>
<dbReference type="InterPro" id="IPR036291">
    <property type="entry name" value="NAD(P)-bd_dom_sf"/>
</dbReference>
<evidence type="ECO:0000313" key="4">
    <source>
        <dbReference type="EMBL" id="SJL16661.1"/>
    </source>
</evidence>
<gene>
    <name evidence="4" type="ORF">ARMOST_20189</name>
</gene>
<evidence type="ECO:0000256" key="1">
    <source>
        <dbReference type="ARBA" id="ARBA00006484"/>
    </source>
</evidence>
<dbReference type="PRINTS" id="PR00080">
    <property type="entry name" value="SDRFAMILY"/>
</dbReference>
<evidence type="ECO:0008006" key="6">
    <source>
        <dbReference type="Google" id="ProtNLM"/>
    </source>
</evidence>
<evidence type="ECO:0000256" key="3">
    <source>
        <dbReference type="RuleBase" id="RU000363"/>
    </source>
</evidence>
<name>A0A284S6N6_ARMOS</name>
<reference evidence="5" key="1">
    <citation type="journal article" date="2017" name="Nat. Ecol. Evol.">
        <title>Genome expansion and lineage-specific genetic innovations in the forest pathogenic fungi Armillaria.</title>
        <authorList>
            <person name="Sipos G."/>
            <person name="Prasanna A.N."/>
            <person name="Walter M.C."/>
            <person name="O'Connor E."/>
            <person name="Balint B."/>
            <person name="Krizsan K."/>
            <person name="Kiss B."/>
            <person name="Hess J."/>
            <person name="Varga T."/>
            <person name="Slot J."/>
            <person name="Riley R."/>
            <person name="Boka B."/>
            <person name="Rigling D."/>
            <person name="Barry K."/>
            <person name="Lee J."/>
            <person name="Mihaltcheva S."/>
            <person name="LaButti K."/>
            <person name="Lipzen A."/>
            <person name="Waldron R."/>
            <person name="Moloney N.M."/>
            <person name="Sperisen C."/>
            <person name="Kredics L."/>
            <person name="Vagvoelgyi C."/>
            <person name="Patrignani A."/>
            <person name="Fitzpatrick D."/>
            <person name="Nagy I."/>
            <person name="Doyle S."/>
            <person name="Anderson J.B."/>
            <person name="Grigoriev I.V."/>
            <person name="Gueldener U."/>
            <person name="Muensterkoetter M."/>
            <person name="Nagy L.G."/>
        </authorList>
    </citation>
    <scope>NUCLEOTIDE SEQUENCE [LARGE SCALE GENOMIC DNA]</scope>
    <source>
        <strain evidence="5">C18/9</strain>
    </source>
</reference>